<sequence>MKIVEYTNKYQDEAINLILKIQNDEFKVDIQLDEQSDLLDITKYYIQSGGNFWLALNDQDEVVGTLGLQAYDSKSAILKKFFVNSELRGEKVGKGLYDELIAFAQNKKFETIVLDTPSKATRSHKFYRQAGFIEIAKSDLPFNYIYPDRDSLIFLLKL</sequence>
<evidence type="ECO:0000256" key="1">
    <source>
        <dbReference type="ARBA" id="ARBA00022679"/>
    </source>
</evidence>
<dbReference type="PANTHER" id="PTHR13947">
    <property type="entry name" value="GNAT FAMILY N-ACETYLTRANSFERASE"/>
    <property type="match status" value="1"/>
</dbReference>
<dbReference type="RefSeq" id="WP_307009581.1">
    <property type="nucleotide sequence ID" value="NZ_JAUSQP010000001.1"/>
</dbReference>
<dbReference type="InterPro" id="IPR000182">
    <property type="entry name" value="GNAT_dom"/>
</dbReference>
<dbReference type="InterPro" id="IPR016181">
    <property type="entry name" value="Acyl_CoA_acyltransferase"/>
</dbReference>
<dbReference type="AlphaFoldDB" id="A0ABD5AI72"/>
<dbReference type="Proteomes" id="UP001240164">
    <property type="component" value="Unassembled WGS sequence"/>
</dbReference>
<dbReference type="SUPFAM" id="SSF55729">
    <property type="entry name" value="Acyl-CoA N-acyltransferases (Nat)"/>
    <property type="match status" value="1"/>
</dbReference>
<evidence type="ECO:0000313" key="3">
    <source>
        <dbReference type="EMBL" id="MDP9802274.1"/>
    </source>
</evidence>
<evidence type="ECO:0000259" key="2">
    <source>
        <dbReference type="PROSITE" id="PS51186"/>
    </source>
</evidence>
<organism evidence="3 4">
    <name type="scientific">Acinetobacter calcoaceticus</name>
    <dbReference type="NCBI Taxonomy" id="471"/>
    <lineage>
        <taxon>Bacteria</taxon>
        <taxon>Pseudomonadati</taxon>
        <taxon>Pseudomonadota</taxon>
        <taxon>Gammaproteobacteria</taxon>
        <taxon>Moraxellales</taxon>
        <taxon>Moraxellaceae</taxon>
        <taxon>Acinetobacter</taxon>
        <taxon>Acinetobacter calcoaceticus/baumannii complex</taxon>
    </lineage>
</organism>
<dbReference type="InterPro" id="IPR050769">
    <property type="entry name" value="NAT_camello-type"/>
</dbReference>
<protein>
    <submittedName>
        <fullName evidence="3">N-acetylglutamate synthase-like GNAT family acetyltransferase</fullName>
    </submittedName>
</protein>
<accession>A0ABD5AI72</accession>
<dbReference type="PANTHER" id="PTHR13947:SF37">
    <property type="entry name" value="LD18367P"/>
    <property type="match status" value="1"/>
</dbReference>
<reference evidence="3 4" key="1">
    <citation type="submission" date="2023-07" db="EMBL/GenBank/DDBJ databases">
        <title>Sorghum-associated microbial communities from plants grown in Nebraska, USA.</title>
        <authorList>
            <person name="Schachtman D."/>
        </authorList>
    </citation>
    <scope>NUCLEOTIDE SEQUENCE [LARGE SCALE GENOMIC DNA]</scope>
    <source>
        <strain evidence="3 4">CC146</strain>
    </source>
</reference>
<dbReference type="Gene3D" id="3.40.630.30">
    <property type="match status" value="1"/>
</dbReference>
<evidence type="ECO:0000313" key="4">
    <source>
        <dbReference type="Proteomes" id="UP001240164"/>
    </source>
</evidence>
<dbReference type="GO" id="GO:0016740">
    <property type="term" value="F:transferase activity"/>
    <property type="evidence" value="ECO:0007669"/>
    <property type="project" value="UniProtKB-KW"/>
</dbReference>
<proteinExistence type="predicted"/>
<dbReference type="Pfam" id="PF00583">
    <property type="entry name" value="Acetyltransf_1"/>
    <property type="match status" value="1"/>
</dbReference>
<gene>
    <name evidence="3" type="ORF">J2771_000528</name>
</gene>
<comment type="caution">
    <text evidence="3">The sequence shown here is derived from an EMBL/GenBank/DDBJ whole genome shotgun (WGS) entry which is preliminary data.</text>
</comment>
<feature type="domain" description="N-acetyltransferase" evidence="2">
    <location>
        <begin position="1"/>
        <end position="158"/>
    </location>
</feature>
<dbReference type="PROSITE" id="PS51186">
    <property type="entry name" value="GNAT"/>
    <property type="match status" value="1"/>
</dbReference>
<name>A0ABD5AI72_ACICA</name>
<dbReference type="EMBL" id="JAUSQP010000001">
    <property type="protein sequence ID" value="MDP9802274.1"/>
    <property type="molecule type" value="Genomic_DNA"/>
</dbReference>
<keyword evidence="1" id="KW-0808">Transferase</keyword>
<dbReference type="CDD" id="cd04301">
    <property type="entry name" value="NAT_SF"/>
    <property type="match status" value="1"/>
</dbReference>